<proteinExistence type="predicted"/>
<feature type="region of interest" description="Disordered" evidence="1">
    <location>
        <begin position="101"/>
        <end position="149"/>
    </location>
</feature>
<evidence type="ECO:0000256" key="1">
    <source>
        <dbReference type="SAM" id="MobiDB-lite"/>
    </source>
</evidence>
<evidence type="ECO:0000313" key="3">
    <source>
        <dbReference type="Proteomes" id="UP000617340"/>
    </source>
</evidence>
<dbReference type="AlphaFoldDB" id="A0A834MZE8"/>
<gene>
    <name evidence="2" type="ORF">HZH68_012012</name>
</gene>
<organism evidence="2 3">
    <name type="scientific">Vespula germanica</name>
    <name type="common">German yellow jacket</name>
    <name type="synonym">Paravespula germanica</name>
    <dbReference type="NCBI Taxonomy" id="30212"/>
    <lineage>
        <taxon>Eukaryota</taxon>
        <taxon>Metazoa</taxon>
        <taxon>Ecdysozoa</taxon>
        <taxon>Arthropoda</taxon>
        <taxon>Hexapoda</taxon>
        <taxon>Insecta</taxon>
        <taxon>Pterygota</taxon>
        <taxon>Neoptera</taxon>
        <taxon>Endopterygota</taxon>
        <taxon>Hymenoptera</taxon>
        <taxon>Apocrita</taxon>
        <taxon>Aculeata</taxon>
        <taxon>Vespoidea</taxon>
        <taxon>Vespidae</taxon>
        <taxon>Vespinae</taxon>
        <taxon>Vespula</taxon>
    </lineage>
</organism>
<reference evidence="2" key="1">
    <citation type="journal article" date="2020" name="G3 (Bethesda)">
        <title>High-Quality Assemblies for Three Invasive Social Wasps from the &lt;i&gt;Vespula&lt;/i&gt; Genus.</title>
        <authorList>
            <person name="Harrop T.W.R."/>
            <person name="Guhlin J."/>
            <person name="McLaughlin G.M."/>
            <person name="Permina E."/>
            <person name="Stockwell P."/>
            <person name="Gilligan J."/>
            <person name="Le Lec M.F."/>
            <person name="Gruber M.A.M."/>
            <person name="Quinn O."/>
            <person name="Lovegrove M."/>
            <person name="Duncan E.J."/>
            <person name="Remnant E.J."/>
            <person name="Van Eeckhoven J."/>
            <person name="Graham B."/>
            <person name="Knapp R.A."/>
            <person name="Langford K.W."/>
            <person name="Kronenberg Z."/>
            <person name="Press M.O."/>
            <person name="Eacker S.M."/>
            <person name="Wilson-Rankin E.E."/>
            <person name="Purcell J."/>
            <person name="Lester P.J."/>
            <person name="Dearden P.K."/>
        </authorList>
    </citation>
    <scope>NUCLEOTIDE SEQUENCE</scope>
    <source>
        <strain evidence="2">Linc-1</strain>
    </source>
</reference>
<dbReference type="EMBL" id="JACSDZ010000012">
    <property type="protein sequence ID" value="KAF7390155.1"/>
    <property type="molecule type" value="Genomic_DNA"/>
</dbReference>
<sequence length="149" mass="17127">MPGKGANRCNPGLGRPDAGCPGGIGSGTSFRPQGKYHGAVWCILLLQKTFEGRVRFLMQYARMDRRIHQRTTIVSRAILKSREIVLDRSQRMTVIMMMITMKNNDDDDDNDNYDDVDNVDDNEEKEVQIEEEEEEEEEKEEEELEETLG</sequence>
<evidence type="ECO:0000313" key="2">
    <source>
        <dbReference type="EMBL" id="KAF7390155.1"/>
    </source>
</evidence>
<keyword evidence="3" id="KW-1185">Reference proteome</keyword>
<accession>A0A834MZE8</accession>
<name>A0A834MZE8_VESGE</name>
<protein>
    <submittedName>
        <fullName evidence="2">Uncharacterized protein</fullName>
    </submittedName>
</protein>
<dbReference type="Proteomes" id="UP000617340">
    <property type="component" value="Unassembled WGS sequence"/>
</dbReference>
<feature type="region of interest" description="Disordered" evidence="1">
    <location>
        <begin position="1"/>
        <end position="22"/>
    </location>
</feature>
<feature type="compositionally biased region" description="Acidic residues" evidence="1">
    <location>
        <begin position="105"/>
        <end position="149"/>
    </location>
</feature>
<comment type="caution">
    <text evidence="2">The sequence shown here is derived from an EMBL/GenBank/DDBJ whole genome shotgun (WGS) entry which is preliminary data.</text>
</comment>